<name>A0A175QZP4_9HYPH</name>
<dbReference type="Pfam" id="PF07811">
    <property type="entry name" value="TadE"/>
    <property type="match status" value="1"/>
</dbReference>
<dbReference type="STRING" id="401562.NS365_22835"/>
<dbReference type="PATRIC" id="fig|401562.3.peg.5074"/>
<dbReference type="InterPro" id="IPR012495">
    <property type="entry name" value="TadE-like_dom"/>
</dbReference>
<organism evidence="3 4">
    <name type="scientific">Aureimonas ureilytica</name>
    <dbReference type="NCBI Taxonomy" id="401562"/>
    <lineage>
        <taxon>Bacteria</taxon>
        <taxon>Pseudomonadati</taxon>
        <taxon>Pseudomonadota</taxon>
        <taxon>Alphaproteobacteria</taxon>
        <taxon>Hyphomicrobiales</taxon>
        <taxon>Aurantimonadaceae</taxon>
        <taxon>Aureimonas</taxon>
    </lineage>
</organism>
<gene>
    <name evidence="3" type="ORF">NS226_22780</name>
</gene>
<protein>
    <recommendedName>
        <fullName evidence="2">TadE-like domain-containing protein</fullName>
    </recommendedName>
</protein>
<keyword evidence="1" id="KW-0472">Membrane</keyword>
<evidence type="ECO:0000259" key="2">
    <source>
        <dbReference type="Pfam" id="PF07811"/>
    </source>
</evidence>
<feature type="transmembrane region" description="Helical" evidence="1">
    <location>
        <begin position="20"/>
        <end position="43"/>
    </location>
</feature>
<keyword evidence="1" id="KW-0812">Transmembrane</keyword>
<proteinExistence type="predicted"/>
<feature type="domain" description="TadE-like" evidence="2">
    <location>
        <begin position="16"/>
        <end position="58"/>
    </location>
</feature>
<dbReference type="Proteomes" id="UP000078272">
    <property type="component" value="Unassembled WGS sequence"/>
</dbReference>
<evidence type="ECO:0000256" key="1">
    <source>
        <dbReference type="SAM" id="Phobius"/>
    </source>
</evidence>
<sequence length="139" mass="15369">MSFHLGIRLFLRSRRGSNSVEFAILAPILCLLLLGSAYVGLYIGRAHSLAQIAADVSRYAMVGETPDQRQAMALRWLDTTGKGYPLIDPLQLRVEVSETFDMMHVSVSYDMSDLPLPELVRQSVPLPQSVVRTAAVLLP</sequence>
<evidence type="ECO:0000313" key="3">
    <source>
        <dbReference type="EMBL" id="KTQ80661.1"/>
    </source>
</evidence>
<accession>A0A175QZP4</accession>
<evidence type="ECO:0000313" key="4">
    <source>
        <dbReference type="Proteomes" id="UP000078272"/>
    </source>
</evidence>
<dbReference type="EMBL" id="LDPZ01000087">
    <property type="protein sequence ID" value="KTQ80661.1"/>
    <property type="molecule type" value="Genomic_DNA"/>
</dbReference>
<dbReference type="AlphaFoldDB" id="A0A175QZP4"/>
<keyword evidence="1" id="KW-1133">Transmembrane helix</keyword>
<reference evidence="3 4" key="1">
    <citation type="journal article" date="2016" name="Front. Microbiol.">
        <title>Genomic Resource of Rice Seed Associated Bacteria.</title>
        <authorList>
            <person name="Midha S."/>
            <person name="Bansal K."/>
            <person name="Sharma S."/>
            <person name="Kumar N."/>
            <person name="Patil P.P."/>
            <person name="Chaudhry V."/>
            <person name="Patil P.B."/>
        </authorList>
    </citation>
    <scope>NUCLEOTIDE SEQUENCE [LARGE SCALE GENOMIC DNA]</scope>
    <source>
        <strain evidence="3 4">NS226</strain>
    </source>
</reference>
<comment type="caution">
    <text evidence="3">The sequence shown here is derived from an EMBL/GenBank/DDBJ whole genome shotgun (WGS) entry which is preliminary data.</text>
</comment>